<gene>
    <name evidence="3" type="ORF">KACHI17_17500</name>
</gene>
<feature type="chain" id="PRO_5043681033" description="POTRA domain-containing protein" evidence="1">
    <location>
        <begin position="22"/>
        <end position="477"/>
    </location>
</feature>
<dbReference type="Gene3D" id="2.40.160.50">
    <property type="entry name" value="membrane protein fhac: a member of the omp85/tpsb transporter family"/>
    <property type="match status" value="1"/>
</dbReference>
<dbReference type="RefSeq" id="WP_353548507.1">
    <property type="nucleotide sequence ID" value="NZ_AP029612.1"/>
</dbReference>
<organism evidence="3">
    <name type="scientific">Sediminibacterium sp. KACHI17</name>
    <dbReference type="NCBI Taxonomy" id="1751071"/>
    <lineage>
        <taxon>Bacteria</taxon>
        <taxon>Pseudomonadati</taxon>
        <taxon>Bacteroidota</taxon>
        <taxon>Chitinophagia</taxon>
        <taxon>Chitinophagales</taxon>
        <taxon>Chitinophagaceae</taxon>
        <taxon>Sediminibacterium</taxon>
    </lineage>
</organism>
<evidence type="ECO:0000256" key="1">
    <source>
        <dbReference type="SAM" id="SignalP"/>
    </source>
</evidence>
<dbReference type="EMBL" id="AP029612">
    <property type="protein sequence ID" value="BFG70869.1"/>
    <property type="molecule type" value="Genomic_DNA"/>
</dbReference>
<proteinExistence type="predicted"/>
<protein>
    <recommendedName>
        <fullName evidence="2">POTRA domain-containing protein</fullName>
    </recommendedName>
</protein>
<accession>A0AAT9GJQ9</accession>
<evidence type="ECO:0000259" key="2">
    <source>
        <dbReference type="Pfam" id="PF07244"/>
    </source>
</evidence>
<dbReference type="Pfam" id="PF07244">
    <property type="entry name" value="POTRA"/>
    <property type="match status" value="1"/>
</dbReference>
<keyword evidence="1" id="KW-0732">Signal</keyword>
<sequence length="477" mass="56206">MRKRLFIAFIVVFVSSGALLAQEDSTTKESLSLAERVAMRSIYQIVGDIKLNGNKKTRDFIILREMAFKKGEHIADKELDKLLELSRQQIMNTLLFVDVNVYVAAKKGNVLIINVDLKERWYFFPTPYFRLVDRNFNQWWVDQKRSLDRVNYGIKFIQNNTTGRNDNLNIWFINGYTQQFTVRYDIPFIDKKLTKGFNIGFIRATQKELNYGTADNKQLFKRQESIARKFTRVDLTYSYRPDVRNRHYFKVSYNDENLSDSILLLNPNYFPGRTTRFRYIDFNYQYKYYNVDYIPYPSKGFHLEANLYKRGLTKESNLWQTSVRAIYARPLSKNSFLHFEGIGIVKLPRNDVFFNQRLLGYGLNQMRGLEYNVVDGIAGGILKTTLHKQIFGFILRNPFPSKTHDKIPIRFFLKAYGDLGYGHHINPVASNTLNNTLLRTWGLGLDMVSIYDFLFKIEYSFNQLGRNGLYLQTRREF</sequence>
<dbReference type="GO" id="GO:0019867">
    <property type="term" value="C:outer membrane"/>
    <property type="evidence" value="ECO:0007669"/>
    <property type="project" value="InterPro"/>
</dbReference>
<evidence type="ECO:0000313" key="3">
    <source>
        <dbReference type="EMBL" id="BFG70869.1"/>
    </source>
</evidence>
<reference evidence="3" key="1">
    <citation type="submission" date="2024-02" db="EMBL/GenBank/DDBJ databases">
        <title>Sediminibacterium planktonica sp. nov. and Sediminibacterium longus sp. nov., isolated from surface lake and river water.</title>
        <authorList>
            <person name="Watanabe K."/>
            <person name="Takemine S."/>
            <person name="Ishii Y."/>
            <person name="Ogata Y."/>
            <person name="Shindo C."/>
            <person name="Suda W."/>
        </authorList>
    </citation>
    <scope>NUCLEOTIDE SEQUENCE</scope>
    <source>
        <strain evidence="3">KACHI17</strain>
    </source>
</reference>
<dbReference type="InterPro" id="IPR010827">
    <property type="entry name" value="BamA/TamA_POTRA"/>
</dbReference>
<name>A0AAT9GJQ9_9BACT</name>
<dbReference type="Gene3D" id="3.10.20.310">
    <property type="entry name" value="membrane protein fhac"/>
    <property type="match status" value="1"/>
</dbReference>
<dbReference type="AlphaFoldDB" id="A0AAT9GJQ9"/>
<feature type="signal peptide" evidence="1">
    <location>
        <begin position="1"/>
        <end position="21"/>
    </location>
</feature>
<feature type="domain" description="POTRA" evidence="2">
    <location>
        <begin position="45"/>
        <end position="119"/>
    </location>
</feature>